<name>A0AAV7UHU8_PLEWA</name>
<evidence type="ECO:0000256" key="1">
    <source>
        <dbReference type="SAM" id="MobiDB-lite"/>
    </source>
</evidence>
<evidence type="ECO:0000313" key="2">
    <source>
        <dbReference type="EMBL" id="KAJ1187950.1"/>
    </source>
</evidence>
<dbReference type="AlphaFoldDB" id="A0AAV7UHU8"/>
<comment type="caution">
    <text evidence="2">The sequence shown here is derived from an EMBL/GenBank/DDBJ whole genome shotgun (WGS) entry which is preliminary data.</text>
</comment>
<accession>A0AAV7UHU8</accession>
<protein>
    <submittedName>
        <fullName evidence="2">Uncharacterized protein</fullName>
    </submittedName>
</protein>
<organism evidence="2 3">
    <name type="scientific">Pleurodeles waltl</name>
    <name type="common">Iberian ribbed newt</name>
    <dbReference type="NCBI Taxonomy" id="8319"/>
    <lineage>
        <taxon>Eukaryota</taxon>
        <taxon>Metazoa</taxon>
        <taxon>Chordata</taxon>
        <taxon>Craniata</taxon>
        <taxon>Vertebrata</taxon>
        <taxon>Euteleostomi</taxon>
        <taxon>Amphibia</taxon>
        <taxon>Batrachia</taxon>
        <taxon>Caudata</taxon>
        <taxon>Salamandroidea</taxon>
        <taxon>Salamandridae</taxon>
        <taxon>Pleurodelinae</taxon>
        <taxon>Pleurodeles</taxon>
    </lineage>
</organism>
<evidence type="ECO:0000313" key="3">
    <source>
        <dbReference type="Proteomes" id="UP001066276"/>
    </source>
</evidence>
<gene>
    <name evidence="2" type="ORF">NDU88_004715</name>
</gene>
<dbReference type="Proteomes" id="UP001066276">
    <property type="component" value="Chromosome 3_1"/>
</dbReference>
<keyword evidence="3" id="KW-1185">Reference proteome</keyword>
<sequence length="111" mass="11733">MRGSVQWRLGARLSTEPAAERGQCWWPTLQPGRTRWAAGGLRQPPEAVRCAGGGAPEAGGRCLSRSAISPRVVVKRTCGALPLGAAACGPRRNPGLETSSQRRRGPVPPQI</sequence>
<reference evidence="2" key="1">
    <citation type="journal article" date="2022" name="bioRxiv">
        <title>Sequencing and chromosome-scale assembly of the giantPleurodeles waltlgenome.</title>
        <authorList>
            <person name="Brown T."/>
            <person name="Elewa A."/>
            <person name="Iarovenko S."/>
            <person name="Subramanian E."/>
            <person name="Araus A.J."/>
            <person name="Petzold A."/>
            <person name="Susuki M."/>
            <person name="Suzuki K.-i.T."/>
            <person name="Hayashi T."/>
            <person name="Toyoda A."/>
            <person name="Oliveira C."/>
            <person name="Osipova E."/>
            <person name="Leigh N.D."/>
            <person name="Simon A."/>
            <person name="Yun M.H."/>
        </authorList>
    </citation>
    <scope>NUCLEOTIDE SEQUENCE</scope>
    <source>
        <strain evidence="2">20211129_DDA</strain>
        <tissue evidence="2">Liver</tissue>
    </source>
</reference>
<feature type="region of interest" description="Disordered" evidence="1">
    <location>
        <begin position="89"/>
        <end position="111"/>
    </location>
</feature>
<dbReference type="EMBL" id="JANPWB010000005">
    <property type="protein sequence ID" value="KAJ1187950.1"/>
    <property type="molecule type" value="Genomic_DNA"/>
</dbReference>
<proteinExistence type="predicted"/>